<sequence length="84" mass="10119">MTIHYHPQFRISYKNLPVQIKKKAEKKEVIFKNNPHDPRLKTHKLHGKLKKLWGFSIDKNYRIIFEFLGKDIVFLDIGTHSLYK</sequence>
<dbReference type="SUPFAM" id="SSF143011">
    <property type="entry name" value="RelE-like"/>
    <property type="match status" value="1"/>
</dbReference>
<protein>
    <recommendedName>
        <fullName evidence="4">Toxin YoeB</fullName>
    </recommendedName>
</protein>
<comment type="caution">
    <text evidence="2">The sequence shown here is derived from an EMBL/GenBank/DDBJ whole genome shotgun (WGS) entry which is preliminary data.</text>
</comment>
<evidence type="ECO:0008006" key="4">
    <source>
        <dbReference type="Google" id="ProtNLM"/>
    </source>
</evidence>
<dbReference type="Proteomes" id="UP000176834">
    <property type="component" value="Unassembled WGS sequence"/>
</dbReference>
<dbReference type="AlphaFoldDB" id="A0A1F8F204"/>
<evidence type="ECO:0000313" key="3">
    <source>
        <dbReference type="Proteomes" id="UP000176834"/>
    </source>
</evidence>
<dbReference type="NCBIfam" id="TIGR02385">
    <property type="entry name" value="RelE_StbE"/>
    <property type="match status" value="1"/>
</dbReference>
<organism evidence="2 3">
    <name type="scientific">Candidatus Yanofskybacteria bacterium RIFCSPHIGHO2_02_FULL_38_22b</name>
    <dbReference type="NCBI Taxonomy" id="1802673"/>
    <lineage>
        <taxon>Bacteria</taxon>
        <taxon>Candidatus Yanofskyibacteriota</taxon>
    </lineage>
</organism>
<accession>A0A1F8F204</accession>
<dbReference type="InterPro" id="IPR035093">
    <property type="entry name" value="RelE/ParE_toxin_dom_sf"/>
</dbReference>
<gene>
    <name evidence="2" type="ORF">A3B86_04060</name>
</gene>
<keyword evidence="1" id="KW-1277">Toxin-antitoxin system</keyword>
<evidence type="ECO:0000256" key="1">
    <source>
        <dbReference type="ARBA" id="ARBA00022649"/>
    </source>
</evidence>
<dbReference type="InterPro" id="IPR007712">
    <property type="entry name" value="RelE/ParE_toxin"/>
</dbReference>
<reference evidence="2 3" key="1">
    <citation type="journal article" date="2016" name="Nat. Commun.">
        <title>Thousands of microbial genomes shed light on interconnected biogeochemical processes in an aquifer system.</title>
        <authorList>
            <person name="Anantharaman K."/>
            <person name="Brown C.T."/>
            <person name="Hug L.A."/>
            <person name="Sharon I."/>
            <person name="Castelle C.J."/>
            <person name="Probst A.J."/>
            <person name="Thomas B.C."/>
            <person name="Singh A."/>
            <person name="Wilkins M.J."/>
            <person name="Karaoz U."/>
            <person name="Brodie E.L."/>
            <person name="Williams K.H."/>
            <person name="Hubbard S.S."/>
            <person name="Banfield J.F."/>
        </authorList>
    </citation>
    <scope>NUCLEOTIDE SEQUENCE [LARGE SCALE GENOMIC DNA]</scope>
</reference>
<evidence type="ECO:0000313" key="2">
    <source>
        <dbReference type="EMBL" id="OGN06266.1"/>
    </source>
</evidence>
<dbReference type="EMBL" id="MGJN01000020">
    <property type="protein sequence ID" value="OGN06266.1"/>
    <property type="molecule type" value="Genomic_DNA"/>
</dbReference>
<dbReference type="Gene3D" id="3.30.2310.20">
    <property type="entry name" value="RelE-like"/>
    <property type="match status" value="1"/>
</dbReference>
<name>A0A1F8F204_9BACT</name>
<proteinExistence type="predicted"/>